<feature type="non-terminal residue" evidence="7">
    <location>
        <position position="1"/>
    </location>
</feature>
<comment type="subcellular location">
    <subcellularLocation>
        <location evidence="1">Membrane</location>
        <topology evidence="1">Multi-pass membrane protein</topology>
    </subcellularLocation>
</comment>
<dbReference type="Pfam" id="PF12698">
    <property type="entry name" value="ABC2_membrane_3"/>
    <property type="match status" value="1"/>
</dbReference>
<reference evidence="7" key="1">
    <citation type="journal article" date="2023" name="PLoS Negl. Trop. Dis.">
        <title>A genome sequence for Biomphalaria pfeifferi, the major vector snail for the human-infecting parasite Schistosoma mansoni.</title>
        <authorList>
            <person name="Bu L."/>
            <person name="Lu L."/>
            <person name="Laidemitt M.R."/>
            <person name="Zhang S.M."/>
            <person name="Mutuku M."/>
            <person name="Mkoji G."/>
            <person name="Steinauer M."/>
            <person name="Loker E.S."/>
        </authorList>
    </citation>
    <scope>NUCLEOTIDE SEQUENCE</scope>
    <source>
        <strain evidence="7">KasaAsao</strain>
    </source>
</reference>
<proteinExistence type="predicted"/>
<organism evidence="7 8">
    <name type="scientific">Biomphalaria pfeifferi</name>
    <name type="common">Bloodfluke planorb</name>
    <name type="synonym">Freshwater snail</name>
    <dbReference type="NCBI Taxonomy" id="112525"/>
    <lineage>
        <taxon>Eukaryota</taxon>
        <taxon>Metazoa</taxon>
        <taxon>Spiralia</taxon>
        <taxon>Lophotrochozoa</taxon>
        <taxon>Mollusca</taxon>
        <taxon>Gastropoda</taxon>
        <taxon>Heterobranchia</taxon>
        <taxon>Euthyneura</taxon>
        <taxon>Panpulmonata</taxon>
        <taxon>Hygrophila</taxon>
        <taxon>Lymnaeoidea</taxon>
        <taxon>Planorbidae</taxon>
        <taxon>Biomphalaria</taxon>
    </lineage>
</organism>
<gene>
    <name evidence="7" type="ORF">Bpfe_029611</name>
</gene>
<sequence length="360" mass="41565">MPSLTDSKSESLHFLHNSHPVSRGVSYTLIKFWALITKKFLYLTRSYNLLIFYIALPLCTTVFLPDYTCFRLNTEEKLVRGLDLRLLNGSTVIYKTLFETNFSLRFERVYKLIFEDRIRPVHIDVKKVMKIPMSRDLSVRQDTHHSVDLILVGCKLITNMTGRNDSWIIAFYNSQFDYAEILSITLFLSLQVVMALKAIARFTSQSTSIATHWALEPLPYTFAEDVKKSSASAHHRCRWIVFVLIVGLNALTVVVAMFIMTEYKHGFLRLQHISGMSHLDYFLSNFLFDFVLHTVEGFLICIGLVWIRRYPAPMIYDASGFFVIIALSALASLPCVYSIQMLFPSFKMFLCTYLLGRFSL</sequence>
<reference evidence="7" key="2">
    <citation type="submission" date="2023-04" db="EMBL/GenBank/DDBJ databases">
        <authorList>
            <person name="Bu L."/>
            <person name="Lu L."/>
            <person name="Laidemitt M.R."/>
            <person name="Zhang S.M."/>
            <person name="Mutuku M."/>
            <person name="Mkoji G."/>
            <person name="Steinauer M."/>
            <person name="Loker E.S."/>
        </authorList>
    </citation>
    <scope>NUCLEOTIDE SEQUENCE</scope>
    <source>
        <strain evidence="7">KasaAsao</strain>
        <tissue evidence="7">Whole Snail</tissue>
    </source>
</reference>
<accession>A0AAD8ASB7</accession>
<dbReference type="GO" id="GO:0016020">
    <property type="term" value="C:membrane"/>
    <property type="evidence" value="ECO:0007669"/>
    <property type="project" value="UniProtKB-SubCell"/>
</dbReference>
<feature type="transmembrane region" description="Helical" evidence="5">
    <location>
        <begin position="239"/>
        <end position="261"/>
    </location>
</feature>
<evidence type="ECO:0000256" key="5">
    <source>
        <dbReference type="SAM" id="Phobius"/>
    </source>
</evidence>
<evidence type="ECO:0000259" key="6">
    <source>
        <dbReference type="Pfam" id="PF12698"/>
    </source>
</evidence>
<evidence type="ECO:0000256" key="2">
    <source>
        <dbReference type="ARBA" id="ARBA00022692"/>
    </source>
</evidence>
<comment type="caution">
    <text evidence="7">The sequence shown here is derived from an EMBL/GenBank/DDBJ whole genome shotgun (WGS) entry which is preliminary data.</text>
</comment>
<dbReference type="GO" id="GO:0140359">
    <property type="term" value="F:ABC-type transporter activity"/>
    <property type="evidence" value="ECO:0007669"/>
    <property type="project" value="InterPro"/>
</dbReference>
<name>A0AAD8ASB7_BIOPF</name>
<evidence type="ECO:0000256" key="3">
    <source>
        <dbReference type="ARBA" id="ARBA00022989"/>
    </source>
</evidence>
<keyword evidence="8" id="KW-1185">Reference proteome</keyword>
<feature type="transmembrane region" description="Helical" evidence="5">
    <location>
        <begin position="281"/>
        <end position="307"/>
    </location>
</feature>
<keyword evidence="2 5" id="KW-0812">Transmembrane</keyword>
<evidence type="ECO:0000313" key="7">
    <source>
        <dbReference type="EMBL" id="KAK0040943.1"/>
    </source>
</evidence>
<keyword evidence="3 5" id="KW-1133">Transmembrane helix</keyword>
<feature type="transmembrane region" description="Helical" evidence="5">
    <location>
        <begin position="47"/>
        <end position="64"/>
    </location>
</feature>
<protein>
    <submittedName>
        <fullName evidence="7">ABC transporter A family member 2</fullName>
    </submittedName>
</protein>
<keyword evidence="4 5" id="KW-0472">Membrane</keyword>
<evidence type="ECO:0000256" key="4">
    <source>
        <dbReference type="ARBA" id="ARBA00023136"/>
    </source>
</evidence>
<dbReference type="InterPro" id="IPR013525">
    <property type="entry name" value="ABC2_TM"/>
</dbReference>
<evidence type="ECO:0000256" key="1">
    <source>
        <dbReference type="ARBA" id="ARBA00004141"/>
    </source>
</evidence>
<dbReference type="AlphaFoldDB" id="A0AAD8ASB7"/>
<dbReference type="EMBL" id="JASAOG010000295">
    <property type="protein sequence ID" value="KAK0040943.1"/>
    <property type="molecule type" value="Genomic_DNA"/>
</dbReference>
<evidence type="ECO:0000313" key="8">
    <source>
        <dbReference type="Proteomes" id="UP001233172"/>
    </source>
</evidence>
<feature type="domain" description="ABC-2 type transporter transmembrane" evidence="6">
    <location>
        <begin position="138"/>
        <end position="343"/>
    </location>
</feature>
<dbReference type="Proteomes" id="UP001233172">
    <property type="component" value="Unassembled WGS sequence"/>
</dbReference>